<reference evidence="3 4" key="1">
    <citation type="submission" date="2021-03" db="EMBL/GenBank/DDBJ databases">
        <title>Tianweitania aestuarii sp. nov., isolated from a tidal flat.</title>
        <authorList>
            <person name="Park S."/>
            <person name="Yoon J.-H."/>
        </authorList>
    </citation>
    <scope>NUCLEOTIDE SEQUENCE [LARGE SCALE GENOMIC DNA]</scope>
    <source>
        <strain evidence="3 4">BSSL-BM11</strain>
    </source>
</reference>
<proteinExistence type="predicted"/>
<organism evidence="3 4">
    <name type="scientific">Tianweitania aestuarii</name>
    <dbReference type="NCBI Taxonomy" id="2814886"/>
    <lineage>
        <taxon>Bacteria</taxon>
        <taxon>Pseudomonadati</taxon>
        <taxon>Pseudomonadota</taxon>
        <taxon>Alphaproteobacteria</taxon>
        <taxon>Hyphomicrobiales</taxon>
        <taxon>Phyllobacteriaceae</taxon>
        <taxon>Tianweitania</taxon>
    </lineage>
</organism>
<keyword evidence="1" id="KW-0812">Transmembrane</keyword>
<evidence type="ECO:0000313" key="4">
    <source>
        <dbReference type="Proteomes" id="UP001297272"/>
    </source>
</evidence>
<sequence>MENEPREHQRIRFRRNEIADLGALPSAAPPQVPVSSQPKRRKRRYLHGIGVFFSLAIGLFLAAVFFLAVYGIPSIGMDRLREQAERTGSRFAGEPVVASLGKLGVSFDASRFLSLSLADLKLGAVNPGGPQISAGEVRFGLAPLQLLKGRIQIGNATLADARIVAGALQQNGEQDWAAGLKNAQGLVDPDKVLAAIFDGLHRAFNGLDAGQTRRLALENVEIVLPGLEKTTTFVIRSATLARAGDALTINAELAVNGRTIVLAGNAARPGGTQISSLTVALDSDPIVRDDPFIDDGIAVVDPSLGTIAMDIDGREGVNGEPSTLAASASMTDAAIDLGKNGIIAGDAELGMEFRSGSGELAIKKAAVQTGETILSFSGGIGPQPAEPGAPNSARAYRFELVSDESRLAAQDLADAPVEITSRLAGKYLPDPTELVIDDLKVGTDDGQFAGQGEIIFDGRRAPGFRAILGTTSMPVASAKQLWPFIVAPQAREWVHENVTAGRLVESEINLSLAPGRLGDGIPFTAKEANGRFVVENTSLHVLDTLPIVQDAAGVITFGGNDVEIALSKGEARMAEDRKVTITDGTMRIPGNQDGGPVGFMTLDLSGDAKAIGDLAAREPINAMRFIGMEPNDLSGEIWGTVNADIPLNREVDRSRVHWSVDLAFDKLNLAKPFSGQTVTDAAGTASIDQRRAEIAANANLNGIPARLNLTEPVGSAADVTRKRSIQLTLDEATRQKHFPALDPLISGPMLLDVDAAQGDQQEVSADLTGTEVRVPWVGWQKGAGVPAKLRFRLSARDGVTDLTNFQLSGDSFDVAGDLRLNSGGLASAKLGTVKLNRGDDASIDLERKGKTYTVRVRGKQFDARSLVKHYLAESAASASGTGEAMPVALDVTVDQANGFFNEVINNLKVTYDSGAGALRLSGVMGSGGAVAVQTDNAGGSNALRVQSTDAGGVLRFADVYEHMYGGRIELELAGRTGAAMVGAVDARDFRIVNEPKLRSLVASPPPEGKSLNDTLNREIDTSSVAFERGFTRIQKGPGSLVLREGVVRGPVIGASFQGTFYDPQGNMDMTGTFLPAYGVNRIFGEIPIIGQILGNGRDGALIGITFRLVGNAKKPDLQINPISVIAPGIFRSIFEF</sequence>
<dbReference type="EMBL" id="JAFMNX010000001">
    <property type="protein sequence ID" value="MBS9720612.1"/>
    <property type="molecule type" value="Genomic_DNA"/>
</dbReference>
<evidence type="ECO:0000313" key="3">
    <source>
        <dbReference type="EMBL" id="MBS9720612.1"/>
    </source>
</evidence>
<keyword evidence="1" id="KW-0472">Membrane</keyword>
<dbReference type="Proteomes" id="UP001297272">
    <property type="component" value="Unassembled WGS sequence"/>
</dbReference>
<dbReference type="InterPro" id="IPR025263">
    <property type="entry name" value="YhdP_central"/>
</dbReference>
<dbReference type="RefSeq" id="WP_213984119.1">
    <property type="nucleotide sequence ID" value="NZ_JAFMNX010000001.1"/>
</dbReference>
<keyword evidence="1" id="KW-1133">Transmembrane helix</keyword>
<dbReference type="Pfam" id="PF13116">
    <property type="entry name" value="YhdP"/>
    <property type="match status" value="1"/>
</dbReference>
<evidence type="ECO:0000256" key="1">
    <source>
        <dbReference type="SAM" id="Phobius"/>
    </source>
</evidence>
<protein>
    <recommendedName>
        <fullName evidence="2">YhdP central domain-containing protein</fullName>
    </recommendedName>
</protein>
<comment type="caution">
    <text evidence="3">The sequence shown here is derived from an EMBL/GenBank/DDBJ whole genome shotgun (WGS) entry which is preliminary data.</text>
</comment>
<feature type="domain" description="YhdP central" evidence="2">
    <location>
        <begin position="394"/>
        <end position="899"/>
    </location>
</feature>
<accession>A0ABS5RY65</accession>
<gene>
    <name evidence="3" type="ORF">JYU29_07930</name>
</gene>
<name>A0ABS5RY65_9HYPH</name>
<keyword evidence="4" id="KW-1185">Reference proteome</keyword>
<evidence type="ECO:0000259" key="2">
    <source>
        <dbReference type="Pfam" id="PF13116"/>
    </source>
</evidence>
<feature type="transmembrane region" description="Helical" evidence="1">
    <location>
        <begin position="45"/>
        <end position="72"/>
    </location>
</feature>